<gene>
    <name evidence="2" type="primary">LOC115214870</name>
</gene>
<proteinExistence type="predicted"/>
<dbReference type="GO" id="GO:0032797">
    <property type="term" value="C:SMN complex"/>
    <property type="evidence" value="ECO:0007669"/>
    <property type="project" value="InterPro"/>
</dbReference>
<sequence length="1114" mass="128561">MKYSPEFAVLQSTFKLFEKFIKESNKDLSSLSKKCCQQFSPVLVDTINEVCNGLMADNDSGFTKEHWQFTLHLVIFLKLIAHKQLEEESLWNQLREENVCKDTDLLAIAQTVLPHIAPVVYFELVTSCNWEGYYMRNLILLDEADVHSLIRKMLQYCLEEPQSLKDIPLLSSVTMMVVRTCLPEVILDVSQPLIKRKFATSCFLQSLKLKSFIDMMNANPNLLNEILQCLKELLLLSTCHSTESKPNPGIAHASQTDGLFFHLTCLWVAFCSTHYDIHIKLIDLMNDMAVQEVREMAYPDVAQNVSQYLQKENDLESLMEMDSSVNEFFQKIPSLFEFNSCISTAPDPRLLIENIYLYLKWRANLEDPKPLQDFDIFSVDKCSDIFHSLLLKLTCTNTLVEESPELLKHVEFITQYFGQNMHSLSSSDNKQFLNLDPPSVERNPSDVFLEMFANRKIDDWKDKRFFEYINTHKNLLSQKKQLLSLWEGICWLASLNEERTVTEKYLQVLLNAFASLPSFLQDDIICQTYLAVDQEENRPWWRRMSNFRQPFTMELNKLTEIKDIKIPYKISQYALLDVKSIIKISVATALRNPKQMDVIVKMLQLLPNSCKSKKRYTTIEDEDLLSESLLGSQLFEITSSEPMDEKQQNTFIKLLQQLLTPFSIGVCQKYGIKQILLQTTEILRIYILPHLHLLTSTDCHLHNPVSLLHLASVVFSCEESQIKSCLDNIQLHVVLLQFCYALNDCTEFWEDVNQAKQLVNMKALLISLIDQVVEILINNYTLVQGNIVLWLKEEIKSLDWTVKFRLRKLLCKNENDVNQSICCQFLKTQNLLHDCDLSQTLNLLRFVSIDEEFCQEMSEHFPSNLHLSRDHVCLALAQLIPNLLSSECILVCQFLKHLLHQKQLVVPCQANFLPVVPFFDITGLQEYSGLCQILIDSAVLQGPLDANSSRHVLNNILAVIRKLILSENVLNQTTNVMFAILVISQTFSNLVLILKFLPWFNSETVLLYLVETTSFLNSYASLYFDQTLKLESGGIHFQTKTNNLENSKTSGNKEDLQEISMDLISVNDSKISASFVCHLLDSMFDLLTVLKESQIKESLSRNIKNIQEKYEVFW</sequence>
<dbReference type="RefSeq" id="XP_029639762.1">
    <property type="nucleotide sequence ID" value="XM_029783902.2"/>
</dbReference>
<evidence type="ECO:0000313" key="1">
    <source>
        <dbReference type="Proteomes" id="UP000515154"/>
    </source>
</evidence>
<organism evidence="1 2">
    <name type="scientific">Octopus sinensis</name>
    <name type="common">East Asian common octopus</name>
    <dbReference type="NCBI Taxonomy" id="2607531"/>
    <lineage>
        <taxon>Eukaryota</taxon>
        <taxon>Metazoa</taxon>
        <taxon>Spiralia</taxon>
        <taxon>Lophotrochozoa</taxon>
        <taxon>Mollusca</taxon>
        <taxon>Cephalopoda</taxon>
        <taxon>Coleoidea</taxon>
        <taxon>Octopodiformes</taxon>
        <taxon>Octopoda</taxon>
        <taxon>Incirrata</taxon>
        <taxon>Octopodidae</taxon>
        <taxon>Octopus</taxon>
    </lineage>
</organism>
<keyword evidence="1" id="KW-1185">Reference proteome</keyword>
<protein>
    <submittedName>
        <fullName evidence="2">Uncharacterized protein LOC115214870 isoform X1</fullName>
    </submittedName>
</protein>
<dbReference type="GO" id="GO:0006364">
    <property type="term" value="P:rRNA processing"/>
    <property type="evidence" value="ECO:0007669"/>
    <property type="project" value="InterPro"/>
</dbReference>
<accession>A0A6P7SMW3</accession>
<dbReference type="InterPro" id="IPR033265">
    <property type="entry name" value="GEMIN4"/>
</dbReference>
<dbReference type="GO" id="GO:0000387">
    <property type="term" value="P:spliceosomal snRNP assembly"/>
    <property type="evidence" value="ECO:0007669"/>
    <property type="project" value="InterPro"/>
</dbReference>
<dbReference type="KEGG" id="osn:115214870"/>
<dbReference type="PANTHER" id="PTHR15571:SF2">
    <property type="entry name" value="GEM-ASSOCIATED PROTEIN 4"/>
    <property type="match status" value="1"/>
</dbReference>
<name>A0A6P7SMW3_9MOLL</name>
<reference evidence="2" key="1">
    <citation type="submission" date="2025-08" db="UniProtKB">
        <authorList>
            <consortium name="RefSeq"/>
        </authorList>
    </citation>
    <scope>IDENTIFICATION</scope>
</reference>
<evidence type="ECO:0000313" key="2">
    <source>
        <dbReference type="RefSeq" id="XP_029639762.1"/>
    </source>
</evidence>
<dbReference type="PANTHER" id="PTHR15571">
    <property type="entry name" value="GEM-ASSOCIATED PROTEIN 4"/>
    <property type="match status" value="1"/>
</dbReference>
<dbReference type="Proteomes" id="UP000515154">
    <property type="component" value="Linkage group LG8"/>
</dbReference>
<dbReference type="AlphaFoldDB" id="A0A6P7SMW3"/>